<evidence type="ECO:0000256" key="9">
    <source>
        <dbReference type="SAM" id="MobiDB-lite"/>
    </source>
</evidence>
<evidence type="ECO:0000256" key="6">
    <source>
        <dbReference type="ARBA" id="ARBA00022884"/>
    </source>
</evidence>
<dbReference type="eggNOG" id="KOG0108">
    <property type="taxonomic scope" value="Eukaryota"/>
</dbReference>
<dbReference type="Proteomes" id="UP000007148">
    <property type="component" value="Unassembled WGS sequence"/>
</dbReference>
<evidence type="ECO:0000256" key="5">
    <source>
        <dbReference type="ARBA" id="ARBA00022840"/>
    </source>
</evidence>
<evidence type="ECO:0000313" key="12">
    <source>
        <dbReference type="EMBL" id="CCA69592.1"/>
    </source>
</evidence>
<feature type="region of interest" description="Disordered" evidence="9">
    <location>
        <begin position="1"/>
        <end position="103"/>
    </location>
</feature>
<feature type="compositionally biased region" description="Polar residues" evidence="9">
    <location>
        <begin position="1"/>
        <end position="15"/>
    </location>
</feature>
<evidence type="ECO:0000256" key="1">
    <source>
        <dbReference type="ARBA" id="ARBA00004123"/>
    </source>
</evidence>
<feature type="domain" description="R3H" evidence="11">
    <location>
        <begin position="321"/>
        <end position="385"/>
    </location>
</feature>
<evidence type="ECO:0000256" key="7">
    <source>
        <dbReference type="ARBA" id="ARBA00023242"/>
    </source>
</evidence>
<feature type="compositionally biased region" description="Low complexity" evidence="9">
    <location>
        <begin position="389"/>
        <end position="402"/>
    </location>
</feature>
<gene>
    <name evidence="12" type="ORF">PIIN_03531</name>
</gene>
<dbReference type="Pfam" id="PF01424">
    <property type="entry name" value="R3H"/>
    <property type="match status" value="1"/>
</dbReference>
<dbReference type="GO" id="GO:0003677">
    <property type="term" value="F:DNA binding"/>
    <property type="evidence" value="ECO:0007669"/>
    <property type="project" value="UniProtKB-ARBA"/>
</dbReference>
<dbReference type="GO" id="GO:0004386">
    <property type="term" value="F:helicase activity"/>
    <property type="evidence" value="ECO:0007669"/>
    <property type="project" value="UniProtKB-KW"/>
</dbReference>
<dbReference type="Gene3D" id="3.30.70.330">
    <property type="match status" value="1"/>
</dbReference>
<dbReference type="OMA" id="GLPSQWL"/>
<keyword evidence="4" id="KW-0347">Helicase</keyword>
<dbReference type="CDD" id="cd02639">
    <property type="entry name" value="R3H_RRM"/>
    <property type="match status" value="1"/>
</dbReference>
<comment type="subcellular location">
    <subcellularLocation>
        <location evidence="1">Nucleus</location>
    </subcellularLocation>
</comment>
<dbReference type="GO" id="GO:0005524">
    <property type="term" value="F:ATP binding"/>
    <property type="evidence" value="ECO:0007669"/>
    <property type="project" value="UniProtKB-KW"/>
</dbReference>
<dbReference type="PROSITE" id="PS51061">
    <property type="entry name" value="R3H"/>
    <property type="match status" value="1"/>
</dbReference>
<proteinExistence type="predicted"/>
<feature type="region of interest" description="Disordered" evidence="9">
    <location>
        <begin position="383"/>
        <end position="427"/>
    </location>
</feature>
<dbReference type="InterPro" id="IPR050374">
    <property type="entry name" value="RRT5_SRSF_SR"/>
</dbReference>
<dbReference type="InParanoid" id="G4TE38"/>
<dbReference type="SUPFAM" id="SSF82708">
    <property type="entry name" value="R3H domain"/>
    <property type="match status" value="1"/>
</dbReference>
<dbReference type="GO" id="GO:0003729">
    <property type="term" value="F:mRNA binding"/>
    <property type="evidence" value="ECO:0007669"/>
    <property type="project" value="TreeGrafter"/>
</dbReference>
<dbReference type="InterPro" id="IPR035979">
    <property type="entry name" value="RBD_domain_sf"/>
</dbReference>
<dbReference type="InterPro" id="IPR001374">
    <property type="entry name" value="R3H_dom"/>
</dbReference>
<dbReference type="GO" id="GO:0005737">
    <property type="term" value="C:cytoplasm"/>
    <property type="evidence" value="ECO:0007669"/>
    <property type="project" value="TreeGrafter"/>
</dbReference>
<dbReference type="InterPro" id="IPR012677">
    <property type="entry name" value="Nucleotide-bd_a/b_plait_sf"/>
</dbReference>
<dbReference type="SMART" id="SM00393">
    <property type="entry name" value="R3H"/>
    <property type="match status" value="1"/>
</dbReference>
<dbReference type="PROSITE" id="PS50102">
    <property type="entry name" value="RRM"/>
    <property type="match status" value="1"/>
</dbReference>
<dbReference type="InterPro" id="IPR034069">
    <property type="entry name" value="R3H_Cip2"/>
</dbReference>
<accession>G4TE38</accession>
<feature type="compositionally biased region" description="Polar residues" evidence="9">
    <location>
        <begin position="78"/>
        <end position="101"/>
    </location>
</feature>
<protein>
    <submittedName>
        <fullName evidence="12">Uncharacterized protein</fullName>
    </submittedName>
</protein>
<dbReference type="InterPro" id="IPR036867">
    <property type="entry name" value="R3H_dom_sf"/>
</dbReference>
<dbReference type="PANTHER" id="PTHR23003:SF17">
    <property type="entry name" value="RNA-BINDING PROTEIN PIN4"/>
    <property type="match status" value="1"/>
</dbReference>
<dbReference type="STRING" id="1109443.G4TE38"/>
<keyword evidence="5" id="KW-0067">ATP-binding</keyword>
<organism evidence="12 13">
    <name type="scientific">Serendipita indica (strain DSM 11827)</name>
    <name type="common">Root endophyte fungus</name>
    <name type="synonym">Piriformospora indica</name>
    <dbReference type="NCBI Taxonomy" id="1109443"/>
    <lineage>
        <taxon>Eukaryota</taxon>
        <taxon>Fungi</taxon>
        <taxon>Dikarya</taxon>
        <taxon>Basidiomycota</taxon>
        <taxon>Agaricomycotina</taxon>
        <taxon>Agaricomycetes</taxon>
        <taxon>Sebacinales</taxon>
        <taxon>Serendipitaceae</taxon>
        <taxon>Serendipita</taxon>
    </lineage>
</organism>
<feature type="domain" description="RRM" evidence="10">
    <location>
        <begin position="114"/>
        <end position="193"/>
    </location>
</feature>
<dbReference type="AlphaFoldDB" id="G4TE38"/>
<feature type="region of interest" description="Disordered" evidence="9">
    <location>
        <begin position="449"/>
        <end position="508"/>
    </location>
</feature>
<feature type="compositionally biased region" description="Polar residues" evidence="9">
    <location>
        <begin position="580"/>
        <end position="589"/>
    </location>
</feature>
<feature type="compositionally biased region" description="Polar residues" evidence="9">
    <location>
        <begin position="449"/>
        <end position="470"/>
    </location>
</feature>
<keyword evidence="6 8" id="KW-0694">RNA-binding</keyword>
<dbReference type="Pfam" id="PF00076">
    <property type="entry name" value="RRM_1"/>
    <property type="match status" value="1"/>
</dbReference>
<dbReference type="PANTHER" id="PTHR23003">
    <property type="entry name" value="RNA RECOGNITION MOTIF RRM DOMAIN CONTAINING PROTEIN"/>
    <property type="match status" value="1"/>
</dbReference>
<evidence type="ECO:0000256" key="8">
    <source>
        <dbReference type="PROSITE-ProRule" id="PRU00176"/>
    </source>
</evidence>
<keyword evidence="2" id="KW-0547">Nucleotide-binding</keyword>
<feature type="compositionally biased region" description="Polar residues" evidence="9">
    <location>
        <begin position="34"/>
        <end position="43"/>
    </location>
</feature>
<evidence type="ECO:0000259" key="11">
    <source>
        <dbReference type="PROSITE" id="PS51061"/>
    </source>
</evidence>
<reference evidence="12 13" key="1">
    <citation type="journal article" date="2011" name="PLoS Pathog.">
        <title>Endophytic Life Strategies Decoded by Genome and Transcriptome Analyses of the Mutualistic Root Symbiont Piriformospora indica.</title>
        <authorList>
            <person name="Zuccaro A."/>
            <person name="Lahrmann U."/>
            <person name="Guldener U."/>
            <person name="Langen G."/>
            <person name="Pfiffi S."/>
            <person name="Biedenkopf D."/>
            <person name="Wong P."/>
            <person name="Samans B."/>
            <person name="Grimm C."/>
            <person name="Basiewicz M."/>
            <person name="Murat C."/>
            <person name="Martin F."/>
            <person name="Kogel K.H."/>
        </authorList>
    </citation>
    <scope>NUCLEOTIDE SEQUENCE [LARGE SCALE GENOMIC DNA]</scope>
    <source>
        <strain evidence="12 13">DSM 11827</strain>
    </source>
</reference>
<evidence type="ECO:0000313" key="13">
    <source>
        <dbReference type="Proteomes" id="UP000007148"/>
    </source>
</evidence>
<feature type="compositionally biased region" description="Polar residues" evidence="9">
    <location>
        <begin position="60"/>
        <end position="69"/>
    </location>
</feature>
<feature type="region of interest" description="Disordered" evidence="9">
    <location>
        <begin position="555"/>
        <end position="637"/>
    </location>
</feature>
<dbReference type="HOGENOM" id="CLU_024813_1_0_1"/>
<keyword evidence="7" id="KW-0539">Nucleus</keyword>
<dbReference type="FunFam" id="3.30.1370.50:FF:000002">
    <property type="entry name" value="Immunoglobulin mu DNA-binding protein 2"/>
    <property type="match status" value="1"/>
</dbReference>
<evidence type="ECO:0000256" key="2">
    <source>
        <dbReference type="ARBA" id="ARBA00022741"/>
    </source>
</evidence>
<comment type="caution">
    <text evidence="12">The sequence shown here is derived from an EMBL/GenBank/DDBJ whole genome shotgun (WGS) entry which is preliminary data.</text>
</comment>
<feature type="compositionally biased region" description="Low complexity" evidence="9">
    <location>
        <begin position="490"/>
        <end position="501"/>
    </location>
</feature>
<dbReference type="InterPro" id="IPR000504">
    <property type="entry name" value="RRM_dom"/>
</dbReference>
<keyword evidence="13" id="KW-1185">Reference proteome</keyword>
<dbReference type="GO" id="GO:0005634">
    <property type="term" value="C:nucleus"/>
    <property type="evidence" value="ECO:0007669"/>
    <property type="project" value="UniProtKB-SubCell"/>
</dbReference>
<dbReference type="Gene3D" id="3.30.1370.50">
    <property type="entry name" value="R3H-like domain"/>
    <property type="match status" value="1"/>
</dbReference>
<dbReference type="OrthoDB" id="434258at2759"/>
<dbReference type="GO" id="GO:0016787">
    <property type="term" value="F:hydrolase activity"/>
    <property type="evidence" value="ECO:0007669"/>
    <property type="project" value="UniProtKB-KW"/>
</dbReference>
<evidence type="ECO:0000256" key="4">
    <source>
        <dbReference type="ARBA" id="ARBA00022806"/>
    </source>
</evidence>
<keyword evidence="3" id="KW-0378">Hydrolase</keyword>
<dbReference type="SUPFAM" id="SSF54928">
    <property type="entry name" value="RNA-binding domain, RBD"/>
    <property type="match status" value="1"/>
</dbReference>
<dbReference type="EMBL" id="CAFZ01000058">
    <property type="protein sequence ID" value="CCA69592.1"/>
    <property type="molecule type" value="Genomic_DNA"/>
</dbReference>
<evidence type="ECO:0000256" key="3">
    <source>
        <dbReference type="ARBA" id="ARBA00022801"/>
    </source>
</evidence>
<dbReference type="SMART" id="SM00360">
    <property type="entry name" value="RRM"/>
    <property type="match status" value="1"/>
</dbReference>
<name>G4TE38_SERID</name>
<evidence type="ECO:0000259" key="10">
    <source>
        <dbReference type="PROSITE" id="PS50102"/>
    </source>
</evidence>
<sequence>MTSSPPDISSLTLAPQRTRPQHDAYDPSVYPENSRYQHFQTSPAVVPSPGQRRALPSAWLNEQQDNGTSLPPDGRSMSPPQTSDISSGGSPPSTNQQTLGGVQSAGAEDDIIPTAIVIKNIPFNVKRETLLDIISSLSIPTPYAFNYHLDPAGQFRGLAFANFRVAADADAVVAALNGFDVQGRKLRVEYKKVLQAGEKERIEREKALRRMHSMKLEKERHEQAQQQQMMNSGMGGPIPGYDEGYSPLGGPPILTSQRSYGGGMAIQNPNPFAMPPMPVAQPYIPPQSVSPVQPAPMVTSHSSTGMHSKVPATSAELDMNDPATLEIYSRVLLFKDDHMRDELAFARSLSPKQRRIVHLVAQKLGVYHYSIGEGDERYAVVTRREPDRSGSSNAANSGNVGSLENGRKTPNAAESSGRSGPVRHHSSQALNRSFLVSSTSSANAGGSLFNNAPSSYNQPASSGNSPTATTPGGGLRSKKSMPDMKTSIYTPTPRLTTRTSSGNMREGGASSFSNYAALRRQTSGHLPGLNQLFGAHLTGGNIRASVSGAIGDRPMAGLNGHATDGIPPVPSLPSTPEGGVSNSTSSTTPGGVMRQPRGPGTASGGNFARRRESAIGPLERIPSSNGLDARTHEPLEI</sequence>